<reference evidence="1" key="1">
    <citation type="submission" date="2019-06" db="EMBL/GenBank/DDBJ databases">
        <authorList>
            <person name="Deangelis K."/>
            <person name="Huntemann M."/>
            <person name="Clum A."/>
            <person name="Pillay M."/>
            <person name="Palaniappan K."/>
            <person name="Varghese N."/>
            <person name="Mikhailova N."/>
            <person name="Stamatis D."/>
            <person name="Reddy T."/>
            <person name="Daum C."/>
            <person name="Shapiro N."/>
            <person name="Ivanova N."/>
            <person name="Kyrpides N."/>
            <person name="Woyke T."/>
        </authorList>
    </citation>
    <scope>NUCLEOTIDE SEQUENCE [LARGE SCALE GENOMIC DNA]</scope>
    <source>
        <strain evidence="1">128R</strain>
    </source>
</reference>
<gene>
    <name evidence="1" type="ORF">FHU10_0202</name>
</gene>
<proteinExistence type="predicted"/>
<protein>
    <submittedName>
        <fullName evidence="1">Cellulose synthase subunit D</fullName>
    </submittedName>
</protein>
<evidence type="ECO:0000313" key="1">
    <source>
        <dbReference type="EMBL" id="TVZ67803.1"/>
    </source>
</evidence>
<comment type="caution">
    <text evidence="1">The sequence shown here is derived from an EMBL/GenBank/DDBJ whole genome shotgun (WGS) entry which is preliminary data.</text>
</comment>
<dbReference type="OrthoDB" id="6078279at2"/>
<sequence length="161" mass="18254">MQEINNASYELDYHRQRQFKAGWQDLVEVVFSGILATADEADGCDFLRLMGSNLAQKLPLSAAETVGELEDELNARLRHFDWGRVQIEATDEQLLLTHYAYPRSAEPNSEATWTLSFASVLEGAYASWLLAQGGESHVSLRWQGPARDDALVFCYRNEQRK</sequence>
<dbReference type="Pfam" id="PF03500">
    <property type="entry name" value="Cellsynth_D"/>
    <property type="match status" value="1"/>
</dbReference>
<dbReference type="GO" id="GO:0030244">
    <property type="term" value="P:cellulose biosynthetic process"/>
    <property type="evidence" value="ECO:0007669"/>
    <property type="project" value="InterPro"/>
</dbReference>
<dbReference type="InterPro" id="IPR038470">
    <property type="entry name" value="Cellsynth_D_sf"/>
</dbReference>
<reference evidence="1" key="2">
    <citation type="submission" date="2019-08" db="EMBL/GenBank/DDBJ databases">
        <title>Investigation of anaerobic lignin degradation for improved lignocellulosic biofuels.</title>
        <authorList>
            <person name="Deangelis K.PhD."/>
        </authorList>
    </citation>
    <scope>NUCLEOTIDE SEQUENCE [LARGE SCALE GENOMIC DNA]</scope>
    <source>
        <strain evidence="1">128R</strain>
    </source>
</reference>
<organism evidence="1">
    <name type="scientific">Serratia fonticola</name>
    <dbReference type="NCBI Taxonomy" id="47917"/>
    <lineage>
        <taxon>Bacteria</taxon>
        <taxon>Pseudomonadati</taxon>
        <taxon>Pseudomonadota</taxon>
        <taxon>Gammaproteobacteria</taxon>
        <taxon>Enterobacterales</taxon>
        <taxon>Yersiniaceae</taxon>
        <taxon>Serratia</taxon>
    </lineage>
</organism>
<dbReference type="Gene3D" id="3.30.70.2590">
    <property type="match status" value="1"/>
</dbReference>
<dbReference type="InterPro" id="IPR022798">
    <property type="entry name" value="BcsD_bac"/>
</dbReference>
<name>A0A542D5G8_SERFO</name>
<accession>A0A542D5G8</accession>
<dbReference type="EMBL" id="VISQ01000001">
    <property type="protein sequence ID" value="TVZ67803.1"/>
    <property type="molecule type" value="Genomic_DNA"/>
</dbReference>
<dbReference type="AlphaFoldDB" id="A0A542D5G8"/>